<sequence>MEGGKSDQATAPSQGRLITVLSIDGGGIRGLIPSTILDCLESKLQKIDGPDARIADYFDVIAGTSTGALLTCMLATPGDDKRPVKAASELNEFYLKHGPNIFPQKNLGFLNKAANLFSAVMGPKYDGKVLHEKIEEVTREVKIKDTVTNIIVPTFDVKQLQPVIFSTYEAKEDPRKNALLKDICISTSAAPTYFPAQLFEVEGREYNLIDGGVAANNPTMVAITMMIPKEVSGGNLVDFSPGSPAEDDNFLVISLGTGYTRPEKEYTAPKCAKWGALRWIYNHGLTPLIDIFSHASSDMVDIHVNVLFKALRMEDNYLRIQHDYLKGKTSSVDIATKENMEELIKIGKDLLTRKVARVNVNTGLHEAVKDKGTNEEELESFAAKLVKERNRRANQKTHSHA</sequence>
<evidence type="ECO:0000256" key="7">
    <source>
        <dbReference type="PROSITE-ProRule" id="PRU01161"/>
    </source>
</evidence>
<dbReference type="PANTHER" id="PTHR32176">
    <property type="entry name" value="XYLOSE ISOMERASE"/>
    <property type="match status" value="1"/>
</dbReference>
<evidence type="ECO:0000256" key="6">
    <source>
        <dbReference type="ARBA" id="ARBA00025642"/>
    </source>
</evidence>
<dbReference type="OMA" id="KDICIST"/>
<dbReference type="GeneID" id="100830869"/>
<comment type="domain">
    <text evidence="8">The nitrogen atoms of the two glycine residues in the GGXR motif define the oxyanion hole, and stabilize the oxyanion that forms during the nucleophilic attack by the catalytic serine during substrate cleavage.</text>
</comment>
<dbReference type="RefSeq" id="XP_010229387.2">
    <property type="nucleotide sequence ID" value="XM_010231085.3"/>
</dbReference>
<protein>
    <recommendedName>
        <fullName evidence="8">Patatin</fullName>
        <ecNumber evidence="8">3.1.1.-</ecNumber>
    </recommendedName>
</protein>
<feature type="short sequence motif" description="DGA/G" evidence="7">
    <location>
        <begin position="210"/>
        <end position="212"/>
    </location>
</feature>
<dbReference type="AlphaFoldDB" id="I1GKE7"/>
<keyword evidence="2 7" id="KW-0378">Hydrolase</keyword>
<feature type="active site" description="Proton acceptor" evidence="7">
    <location>
        <position position="210"/>
    </location>
</feature>
<dbReference type="GO" id="GO:0006952">
    <property type="term" value="P:defense response"/>
    <property type="evidence" value="ECO:0007669"/>
    <property type="project" value="UniProtKB-KW"/>
</dbReference>
<feature type="short sequence motif" description="GXSXG" evidence="7">
    <location>
        <begin position="63"/>
        <end position="67"/>
    </location>
</feature>
<proteinExistence type="inferred from homology"/>
<accession>I1GKE7</accession>
<dbReference type="CDD" id="cd07214">
    <property type="entry name" value="Pat17_isozyme_like"/>
    <property type="match status" value="1"/>
</dbReference>
<dbReference type="EC" id="3.1.1.-" evidence="8"/>
<keyword evidence="3" id="KW-0611">Plant defense</keyword>
<evidence type="ECO:0000313" key="12">
    <source>
        <dbReference type="Proteomes" id="UP000008810"/>
    </source>
</evidence>
<gene>
    <name evidence="11" type="primary">LOC100830869</name>
    <name evidence="10" type="ORF">BRADI_1g00300v3</name>
</gene>
<evidence type="ECO:0000256" key="8">
    <source>
        <dbReference type="RuleBase" id="RU361262"/>
    </source>
</evidence>
<dbReference type="GO" id="GO:0016042">
    <property type="term" value="P:lipid catabolic process"/>
    <property type="evidence" value="ECO:0007669"/>
    <property type="project" value="UniProtKB-UniRule"/>
</dbReference>
<dbReference type="KEGG" id="bdi:100830869"/>
<dbReference type="SUPFAM" id="SSF52151">
    <property type="entry name" value="FabD/lysophospholipase-like"/>
    <property type="match status" value="1"/>
</dbReference>
<dbReference type="EnsemblPlants" id="KQK11881">
    <property type="protein sequence ID" value="KQK11881"/>
    <property type="gene ID" value="BRADI_1g00300v3"/>
</dbReference>
<keyword evidence="4 7" id="KW-0442">Lipid degradation</keyword>
<dbReference type="Gramene" id="KQK11881">
    <property type="protein sequence ID" value="KQK11881"/>
    <property type="gene ID" value="BRADI_1g00300v3"/>
</dbReference>
<dbReference type="InterPro" id="IPR002641">
    <property type="entry name" value="PNPLA_dom"/>
</dbReference>
<comment type="function">
    <text evidence="8">Lipolytic acyl hydrolase (LAH).</text>
</comment>
<keyword evidence="5 7" id="KW-0443">Lipid metabolism</keyword>
<comment type="function">
    <text evidence="6">Possesses non-specific lipolytic acyl hydrolase (LAH) activity. Hydrolyzes phospholipids as well as galactolipids. May play a role in disease resistance.</text>
</comment>
<dbReference type="InterPro" id="IPR016035">
    <property type="entry name" value="Acyl_Trfase/lysoPLipase"/>
</dbReference>
<dbReference type="PROSITE" id="PS51635">
    <property type="entry name" value="PNPLA"/>
    <property type="match status" value="1"/>
</dbReference>
<dbReference type="PANTHER" id="PTHR32176:SF27">
    <property type="entry name" value="PATATIN"/>
    <property type="match status" value="1"/>
</dbReference>
<dbReference type="EMBL" id="CM000880">
    <property type="protein sequence ID" value="KQK11881.1"/>
    <property type="molecule type" value="Genomic_DNA"/>
</dbReference>
<dbReference type="FunFam" id="3.40.1090.10:FF:000005">
    <property type="entry name" value="Patatin"/>
    <property type="match status" value="1"/>
</dbReference>
<evidence type="ECO:0000256" key="5">
    <source>
        <dbReference type="ARBA" id="ARBA00023098"/>
    </source>
</evidence>
<feature type="active site" description="Nucleophile" evidence="7">
    <location>
        <position position="65"/>
    </location>
</feature>
<dbReference type="Pfam" id="PF01734">
    <property type="entry name" value="Patatin"/>
    <property type="match status" value="1"/>
</dbReference>
<dbReference type="GO" id="GO:0047372">
    <property type="term" value="F:monoacylglycerol lipase activity"/>
    <property type="evidence" value="ECO:0000318"/>
    <property type="project" value="GO_Central"/>
</dbReference>
<evidence type="ECO:0000256" key="4">
    <source>
        <dbReference type="ARBA" id="ARBA00022963"/>
    </source>
</evidence>
<evidence type="ECO:0000313" key="11">
    <source>
        <dbReference type="EnsemblPlants" id="KQK11881"/>
    </source>
</evidence>
<comment type="similarity">
    <text evidence="1 8">Belongs to the patatin family.</text>
</comment>
<dbReference type="eggNOG" id="KOG0513">
    <property type="taxonomic scope" value="Eukaryota"/>
</dbReference>
<feature type="domain" description="PNPLA" evidence="9">
    <location>
        <begin position="21"/>
        <end position="223"/>
    </location>
</feature>
<reference evidence="11" key="3">
    <citation type="submission" date="2018-08" db="UniProtKB">
        <authorList>
            <consortium name="EnsemblPlants"/>
        </authorList>
    </citation>
    <scope>IDENTIFICATION</scope>
    <source>
        <strain evidence="11">cv. Bd21</strain>
    </source>
</reference>
<evidence type="ECO:0000256" key="3">
    <source>
        <dbReference type="ARBA" id="ARBA00022821"/>
    </source>
</evidence>
<dbReference type="OrthoDB" id="1658288at2759"/>
<evidence type="ECO:0000256" key="2">
    <source>
        <dbReference type="ARBA" id="ARBA00022801"/>
    </source>
</evidence>
<reference evidence="10" key="2">
    <citation type="submission" date="2017-06" db="EMBL/GenBank/DDBJ databases">
        <title>WGS assembly of Brachypodium distachyon.</title>
        <authorList>
            <consortium name="The International Brachypodium Initiative"/>
            <person name="Lucas S."/>
            <person name="Harmon-Smith M."/>
            <person name="Lail K."/>
            <person name="Tice H."/>
            <person name="Grimwood J."/>
            <person name="Bruce D."/>
            <person name="Barry K."/>
            <person name="Shu S."/>
            <person name="Lindquist E."/>
            <person name="Wang M."/>
            <person name="Pitluck S."/>
            <person name="Vogel J.P."/>
            <person name="Garvin D.F."/>
            <person name="Mockler T.C."/>
            <person name="Schmutz J."/>
            <person name="Rokhsar D."/>
            <person name="Bevan M.W."/>
        </authorList>
    </citation>
    <scope>NUCLEOTIDE SEQUENCE</scope>
    <source>
        <strain evidence="10">Bd21</strain>
    </source>
</reference>
<dbReference type="Gene3D" id="3.40.1090.10">
    <property type="entry name" value="Cytosolic phospholipase A2 catalytic domain"/>
    <property type="match status" value="1"/>
</dbReference>
<feature type="short sequence motif" description="GXGXXG" evidence="7">
    <location>
        <begin position="25"/>
        <end position="30"/>
    </location>
</feature>
<keyword evidence="12" id="KW-1185">Reference proteome</keyword>
<evidence type="ECO:0000256" key="1">
    <source>
        <dbReference type="ARBA" id="ARBA00010240"/>
    </source>
</evidence>
<dbReference type="GO" id="GO:0004620">
    <property type="term" value="F:phospholipase activity"/>
    <property type="evidence" value="ECO:0000318"/>
    <property type="project" value="GO_Central"/>
</dbReference>
<dbReference type="HOGENOM" id="CLU_000288_144_0_1"/>
<organism evidence="11">
    <name type="scientific">Brachypodium distachyon</name>
    <name type="common">Purple false brome</name>
    <name type="synonym">Trachynia distachya</name>
    <dbReference type="NCBI Taxonomy" id="15368"/>
    <lineage>
        <taxon>Eukaryota</taxon>
        <taxon>Viridiplantae</taxon>
        <taxon>Streptophyta</taxon>
        <taxon>Embryophyta</taxon>
        <taxon>Tracheophyta</taxon>
        <taxon>Spermatophyta</taxon>
        <taxon>Magnoliopsida</taxon>
        <taxon>Liliopsida</taxon>
        <taxon>Poales</taxon>
        <taxon>Poaceae</taxon>
        <taxon>BOP clade</taxon>
        <taxon>Pooideae</taxon>
        <taxon>Stipodae</taxon>
        <taxon>Brachypodieae</taxon>
        <taxon>Brachypodium</taxon>
    </lineage>
</organism>
<dbReference type="Proteomes" id="UP000008810">
    <property type="component" value="Chromosome 1"/>
</dbReference>
<reference evidence="10 11" key="1">
    <citation type="journal article" date="2010" name="Nature">
        <title>Genome sequencing and analysis of the model grass Brachypodium distachyon.</title>
        <authorList>
            <consortium name="International Brachypodium Initiative"/>
        </authorList>
    </citation>
    <scope>NUCLEOTIDE SEQUENCE [LARGE SCALE GENOMIC DNA]</scope>
    <source>
        <strain evidence="10 11">Bd21</strain>
    </source>
</reference>
<evidence type="ECO:0000313" key="10">
    <source>
        <dbReference type="EMBL" id="KQK11881.1"/>
    </source>
</evidence>
<name>I1GKE7_BRADI</name>
<evidence type="ECO:0000259" key="9">
    <source>
        <dbReference type="PROSITE" id="PS51635"/>
    </source>
</evidence>